<comment type="caution">
    <text evidence="1">The sequence shown here is derived from an EMBL/GenBank/DDBJ whole genome shotgun (WGS) entry which is preliminary data.</text>
</comment>
<protein>
    <submittedName>
        <fullName evidence="1">DNA alkylation repair protein</fullName>
    </submittedName>
</protein>
<sequence>MPSAEEMISASTARSLATAVRTVVPGARPAALEAAEAGLAPLSVRERSDLLRDALMADLPGDYASFAATVRAALDRAPSFTGWLIWPVTSAVAAKAVEDGSDEAFDDALALLADLTPLLSSEFALRVLLNRDLDRAVAAIGDWTGSESAAVRRLASEGTRPFLPWAVRVPGILAAPRSTLPILDALYRDESEYVRRSVANHLNDLSRREPELVVQTAAAWLADPGEDTRRVVRHGLRTLVKQGHPGALELLGFTPARLDVTGPVLASDTVAIGDALAFTAAVRNLETRPAQLAIDYVVHHRKANGSLTGKTFKLTTRTLGAGETLDLAKEHSFRVITTRRYHPGRHALELQINGVRSGRAEFTLVPHDGGPDGRR</sequence>
<dbReference type="Gene3D" id="1.25.40.290">
    <property type="entry name" value="ARM repeat domains"/>
    <property type="match status" value="1"/>
</dbReference>
<accession>A0A0C2FES6</accession>
<gene>
    <name evidence="1" type="ORF">LP52_17830</name>
</gene>
<proteinExistence type="predicted"/>
<name>A0A0C2FES6_9ACTN</name>
<dbReference type="AlphaFoldDB" id="A0A0C2FES6"/>
<dbReference type="EMBL" id="JROO01000033">
    <property type="protein sequence ID" value="KIH97684.1"/>
    <property type="molecule type" value="Genomic_DNA"/>
</dbReference>
<organism evidence="1 2">
    <name type="scientific">Streptomonospora alba</name>
    <dbReference type="NCBI Taxonomy" id="183763"/>
    <lineage>
        <taxon>Bacteria</taxon>
        <taxon>Bacillati</taxon>
        <taxon>Actinomycetota</taxon>
        <taxon>Actinomycetes</taxon>
        <taxon>Streptosporangiales</taxon>
        <taxon>Nocardiopsidaceae</taxon>
        <taxon>Streptomonospora</taxon>
    </lineage>
</organism>
<dbReference type="SUPFAM" id="SSF48371">
    <property type="entry name" value="ARM repeat"/>
    <property type="match status" value="1"/>
</dbReference>
<dbReference type="OrthoDB" id="9797162at2"/>
<reference evidence="2" key="1">
    <citation type="journal article" date="2015" name="Chem. Biol.">
        <title>Structure, bioactivity, and resistance mechanism of streptomonomicin, an unusual lasso Peptide from an understudied halophilic actinomycete.</title>
        <authorList>
            <person name="Metelev M."/>
            <person name="Tietz J.I."/>
            <person name="Melby J.O."/>
            <person name="Blair P.M."/>
            <person name="Zhu L."/>
            <person name="Livnat I."/>
            <person name="Severinov K."/>
            <person name="Mitchell D.A."/>
        </authorList>
    </citation>
    <scope>NUCLEOTIDE SEQUENCE [LARGE SCALE GENOMIC DNA]</scope>
    <source>
        <strain evidence="2">YIM 90003</strain>
    </source>
</reference>
<dbReference type="Proteomes" id="UP000031675">
    <property type="component" value="Unassembled WGS sequence"/>
</dbReference>
<keyword evidence="2" id="KW-1185">Reference proteome</keyword>
<evidence type="ECO:0000313" key="2">
    <source>
        <dbReference type="Proteomes" id="UP000031675"/>
    </source>
</evidence>
<dbReference type="InterPro" id="IPR016024">
    <property type="entry name" value="ARM-type_fold"/>
</dbReference>
<evidence type="ECO:0000313" key="1">
    <source>
        <dbReference type="EMBL" id="KIH97684.1"/>
    </source>
</evidence>